<evidence type="ECO:0000256" key="2">
    <source>
        <dbReference type="SAM" id="Phobius"/>
    </source>
</evidence>
<gene>
    <name evidence="3" type="ORF">J2D77_13570</name>
</gene>
<dbReference type="NCBIfam" id="TIGR04393">
    <property type="entry name" value="rpt_T5SS_PEPC"/>
    <property type="match status" value="1"/>
</dbReference>
<reference evidence="3" key="1">
    <citation type="submission" date="2021-03" db="EMBL/GenBank/DDBJ databases">
        <title>The complete genome sequence of Acetobacter sp. TBRC 12339.</title>
        <authorList>
            <person name="Charoenyingcharoen P."/>
            <person name="Yukphan P."/>
        </authorList>
    </citation>
    <scope>NUCLEOTIDE SEQUENCE</scope>
    <source>
        <strain evidence="3">TBRC 12339</strain>
    </source>
</reference>
<dbReference type="Proteomes" id="UP000664073">
    <property type="component" value="Unassembled WGS sequence"/>
</dbReference>
<comment type="caution">
    <text evidence="3">The sequence shown here is derived from an EMBL/GenBank/DDBJ whole genome shotgun (WGS) entry which is preliminary data.</text>
</comment>
<dbReference type="EMBL" id="JAFVMH010000008">
    <property type="protein sequence ID" value="MBO1326180.1"/>
    <property type="molecule type" value="Genomic_DNA"/>
</dbReference>
<organism evidence="3 4">
    <name type="scientific">Acetobacter garciniae</name>
    <dbReference type="NCBI Taxonomy" id="2817435"/>
    <lineage>
        <taxon>Bacteria</taxon>
        <taxon>Pseudomonadati</taxon>
        <taxon>Pseudomonadota</taxon>
        <taxon>Alphaproteobacteria</taxon>
        <taxon>Acetobacterales</taxon>
        <taxon>Acetobacteraceae</taxon>
        <taxon>Acetobacter</taxon>
    </lineage>
</organism>
<accession>A0A939HKP2</accession>
<feature type="transmembrane region" description="Helical" evidence="2">
    <location>
        <begin position="21"/>
        <end position="37"/>
    </location>
</feature>
<evidence type="ECO:0000313" key="3">
    <source>
        <dbReference type="EMBL" id="MBO1326180.1"/>
    </source>
</evidence>
<dbReference type="InterPro" id="IPR013425">
    <property type="entry name" value="Autotrns_rpt"/>
</dbReference>
<dbReference type="NCBIfam" id="TIGR02601">
    <property type="entry name" value="autotrns_rpt"/>
    <property type="match status" value="1"/>
</dbReference>
<dbReference type="Pfam" id="PF12951">
    <property type="entry name" value="PATR"/>
    <property type="match status" value="1"/>
</dbReference>
<dbReference type="SUPFAM" id="SSF51126">
    <property type="entry name" value="Pectin lyase-like"/>
    <property type="match status" value="1"/>
</dbReference>
<name>A0A939HKP2_9PROT</name>
<dbReference type="InterPro" id="IPR030895">
    <property type="entry name" value="T5SS_PEPC_rpt"/>
</dbReference>
<keyword evidence="2" id="KW-0812">Transmembrane</keyword>
<dbReference type="AlphaFoldDB" id="A0A939HKP2"/>
<keyword evidence="4" id="KW-1185">Reference proteome</keyword>
<keyword evidence="2" id="KW-0472">Membrane</keyword>
<proteinExistence type="predicted"/>
<keyword evidence="2" id="KW-1133">Transmembrane helix</keyword>
<sequence>MTTWRGRACSFFMSKNRTKTVLFFEIQIVTFAVFSAMEIKSPRAYAQATNPYSVAAGATGYIAKGTTVLSDSVGIYGTLTVDGGSLLTTIDNTGSYKVGLIYVNGSLADHSTITVTNGGTVSTTSKGNIVAGLDAGTIGTLTVTGVGSSLSSGFLQAGNHGDGTINILDGATAKATVTLSANFSGTTAAINLSGAGSTLTTGMLYINADGDGVDTISDGARAIVNTQVVFGSQGGTYGELNIDSGGTLSVGGANSIVDDEGMGGSYLFRIDNGTLEDIQSDLVTSVNINVVNTATIQTNSYVTTLYGQMYGTGSVNKTGAGTLILSADNTYTGATTIAQGVLQLGNGGTTGLIAASSAIHDNGSLVVDHSNTV</sequence>
<evidence type="ECO:0000313" key="4">
    <source>
        <dbReference type="Proteomes" id="UP000664073"/>
    </source>
</evidence>
<dbReference type="InterPro" id="IPR011050">
    <property type="entry name" value="Pectin_lyase_fold/virulence"/>
</dbReference>
<keyword evidence="1" id="KW-0732">Signal</keyword>
<dbReference type="RefSeq" id="WP_207846873.1">
    <property type="nucleotide sequence ID" value="NZ_JAFVMH010000008.1"/>
</dbReference>
<protein>
    <submittedName>
        <fullName evidence="3">Autotransporter-associated beta strand repeat-containing protein</fullName>
    </submittedName>
</protein>
<evidence type="ECO:0000256" key="1">
    <source>
        <dbReference type="ARBA" id="ARBA00022729"/>
    </source>
</evidence>
<feature type="non-terminal residue" evidence="3">
    <location>
        <position position="373"/>
    </location>
</feature>